<keyword evidence="1" id="KW-0472">Membrane</keyword>
<keyword evidence="3" id="KW-1185">Reference proteome</keyword>
<evidence type="ECO:0000256" key="1">
    <source>
        <dbReference type="SAM" id="Phobius"/>
    </source>
</evidence>
<protein>
    <submittedName>
        <fullName evidence="2">Uncharacterized protein</fullName>
    </submittedName>
</protein>
<evidence type="ECO:0000313" key="3">
    <source>
        <dbReference type="Proteomes" id="UP000770717"/>
    </source>
</evidence>
<dbReference type="AlphaFoldDB" id="A0A8J6JY36"/>
<keyword evidence="1" id="KW-1133">Transmembrane helix</keyword>
<feature type="transmembrane region" description="Helical" evidence="1">
    <location>
        <begin position="12"/>
        <end position="36"/>
    </location>
</feature>
<organism evidence="2 3">
    <name type="scientific">Eleutherodactylus coqui</name>
    <name type="common">Puerto Rican coqui</name>
    <dbReference type="NCBI Taxonomy" id="57060"/>
    <lineage>
        <taxon>Eukaryota</taxon>
        <taxon>Metazoa</taxon>
        <taxon>Chordata</taxon>
        <taxon>Craniata</taxon>
        <taxon>Vertebrata</taxon>
        <taxon>Euteleostomi</taxon>
        <taxon>Amphibia</taxon>
        <taxon>Batrachia</taxon>
        <taxon>Anura</taxon>
        <taxon>Neobatrachia</taxon>
        <taxon>Hyloidea</taxon>
        <taxon>Eleutherodactylidae</taxon>
        <taxon>Eleutherodactylinae</taxon>
        <taxon>Eleutherodactylus</taxon>
        <taxon>Eleutherodactylus</taxon>
    </lineage>
</organism>
<dbReference type="Proteomes" id="UP000770717">
    <property type="component" value="Unassembled WGS sequence"/>
</dbReference>
<proteinExistence type="predicted"/>
<gene>
    <name evidence="2" type="ORF">GDO78_019601</name>
</gene>
<name>A0A8J6JY36_ELECQ</name>
<dbReference type="EMBL" id="WNTK01000054">
    <property type="protein sequence ID" value="KAG9472432.1"/>
    <property type="molecule type" value="Genomic_DNA"/>
</dbReference>
<sequence>MIENGGCSRFGCFVFLMIQYYFCIPCCRIIGVPLLLHCLHVGSIPYQYTYERTTKPPATSLGYMETFVRTFVGLPPVLIHRVILGLPACF</sequence>
<accession>A0A8J6JY36</accession>
<reference evidence="2" key="1">
    <citation type="thesis" date="2020" institute="ProQuest LLC" country="789 East Eisenhower Parkway, Ann Arbor, MI, USA">
        <title>Comparative Genomics and Chromosome Evolution.</title>
        <authorList>
            <person name="Mudd A.B."/>
        </authorList>
    </citation>
    <scope>NUCLEOTIDE SEQUENCE</scope>
    <source>
        <strain evidence="2">HN-11 Male</strain>
        <tissue evidence="2">Kidney and liver</tissue>
    </source>
</reference>
<keyword evidence="1" id="KW-0812">Transmembrane</keyword>
<comment type="caution">
    <text evidence="2">The sequence shown here is derived from an EMBL/GenBank/DDBJ whole genome shotgun (WGS) entry which is preliminary data.</text>
</comment>
<evidence type="ECO:0000313" key="2">
    <source>
        <dbReference type="EMBL" id="KAG9472432.1"/>
    </source>
</evidence>